<name>A0ABV7XCE3_9SPHN</name>
<comment type="caution">
    <text evidence="1">The sequence shown here is derived from an EMBL/GenBank/DDBJ whole genome shotgun (WGS) entry which is preliminary data.</text>
</comment>
<proteinExistence type="predicted"/>
<protein>
    <submittedName>
        <fullName evidence="1">Uncharacterized protein</fullName>
    </submittedName>
</protein>
<accession>A0ABV7XCE3</accession>
<organism evidence="1 2">
    <name type="scientific">Sphingoaurantiacus capsulatus</name>
    <dbReference type="NCBI Taxonomy" id="1771310"/>
    <lineage>
        <taxon>Bacteria</taxon>
        <taxon>Pseudomonadati</taxon>
        <taxon>Pseudomonadota</taxon>
        <taxon>Alphaproteobacteria</taxon>
        <taxon>Sphingomonadales</taxon>
        <taxon>Sphingosinicellaceae</taxon>
        <taxon>Sphingoaurantiacus</taxon>
    </lineage>
</organism>
<reference evidence="2" key="1">
    <citation type="journal article" date="2019" name="Int. J. Syst. Evol. Microbiol.">
        <title>The Global Catalogue of Microorganisms (GCM) 10K type strain sequencing project: providing services to taxonomists for standard genome sequencing and annotation.</title>
        <authorList>
            <consortium name="The Broad Institute Genomics Platform"/>
            <consortium name="The Broad Institute Genome Sequencing Center for Infectious Disease"/>
            <person name="Wu L."/>
            <person name="Ma J."/>
        </authorList>
    </citation>
    <scope>NUCLEOTIDE SEQUENCE [LARGE SCALE GENOMIC DNA]</scope>
    <source>
        <strain evidence="2">KCTC 42644</strain>
    </source>
</reference>
<sequence>MKPSIFRRVEQDVEHLTLVVDALPEIHPLTADIADHLVEGRRPPALQLSGDLRPELGAPAADRLVGDVDTALWRAPLRG</sequence>
<dbReference type="Proteomes" id="UP001595615">
    <property type="component" value="Unassembled WGS sequence"/>
</dbReference>
<evidence type="ECO:0000313" key="2">
    <source>
        <dbReference type="Proteomes" id="UP001595615"/>
    </source>
</evidence>
<keyword evidence="2" id="KW-1185">Reference proteome</keyword>
<dbReference type="RefSeq" id="WP_380860733.1">
    <property type="nucleotide sequence ID" value="NZ_JBHRXV010000009.1"/>
</dbReference>
<dbReference type="EMBL" id="JBHRXV010000009">
    <property type="protein sequence ID" value="MFC3712914.1"/>
    <property type="molecule type" value="Genomic_DNA"/>
</dbReference>
<evidence type="ECO:0000313" key="1">
    <source>
        <dbReference type="EMBL" id="MFC3712914.1"/>
    </source>
</evidence>
<gene>
    <name evidence="1" type="ORF">ACFOMD_10050</name>
</gene>